<evidence type="ECO:0000256" key="1">
    <source>
        <dbReference type="SAM" id="MobiDB-lite"/>
    </source>
</evidence>
<gene>
    <name evidence="3" type="ORF">FC24_GL000391</name>
</gene>
<keyword evidence="4" id="KW-1185">Reference proteome</keyword>
<dbReference type="PATRIC" id="fig|1423796.3.peg.403"/>
<name>A0A0R2CS58_9LACO</name>
<dbReference type="Pfam" id="PF06570">
    <property type="entry name" value="DUF1129"/>
    <property type="match status" value="1"/>
</dbReference>
<dbReference type="Proteomes" id="UP000051638">
    <property type="component" value="Unassembled WGS sequence"/>
</dbReference>
<feature type="transmembrane region" description="Helical" evidence="2">
    <location>
        <begin position="201"/>
        <end position="222"/>
    </location>
</feature>
<dbReference type="SUPFAM" id="SSF158560">
    <property type="entry name" value="BH3980-like"/>
    <property type="match status" value="1"/>
</dbReference>
<organism evidence="3 4">
    <name type="scientific">Loigolactobacillus rennini DSM 20253</name>
    <dbReference type="NCBI Taxonomy" id="1423796"/>
    <lineage>
        <taxon>Bacteria</taxon>
        <taxon>Bacillati</taxon>
        <taxon>Bacillota</taxon>
        <taxon>Bacilli</taxon>
        <taxon>Lactobacillales</taxon>
        <taxon>Lactobacillaceae</taxon>
        <taxon>Loigolactobacillus</taxon>
    </lineage>
</organism>
<dbReference type="RefSeq" id="WP_057874746.1">
    <property type="nucleotide sequence ID" value="NZ_AYYI01000092.1"/>
</dbReference>
<accession>A0A0R2CS58</accession>
<evidence type="ECO:0000256" key="2">
    <source>
        <dbReference type="SAM" id="Phobius"/>
    </source>
</evidence>
<dbReference type="EMBL" id="AYYI01000092">
    <property type="protein sequence ID" value="KRM94122.1"/>
    <property type="molecule type" value="Genomic_DNA"/>
</dbReference>
<dbReference type="OrthoDB" id="2143285at2"/>
<comment type="caution">
    <text evidence="3">The sequence shown here is derived from an EMBL/GenBank/DDBJ whole genome shotgun (WGS) entry which is preliminary data.</text>
</comment>
<proteinExistence type="predicted"/>
<keyword evidence="2" id="KW-0472">Membrane</keyword>
<dbReference type="InterPro" id="IPR036259">
    <property type="entry name" value="MFS_trans_sf"/>
</dbReference>
<dbReference type="InterPro" id="IPR009214">
    <property type="entry name" value="DUF1129"/>
</dbReference>
<feature type="transmembrane region" description="Helical" evidence="2">
    <location>
        <begin position="100"/>
        <end position="124"/>
    </location>
</feature>
<protein>
    <submittedName>
        <fullName evidence="3">Integral membrane protein</fullName>
    </submittedName>
</protein>
<reference evidence="3 4" key="1">
    <citation type="journal article" date="2015" name="Genome Announc.">
        <title>Expanding the biotechnology potential of lactobacilli through comparative genomics of 213 strains and associated genera.</title>
        <authorList>
            <person name="Sun Z."/>
            <person name="Harris H.M."/>
            <person name="McCann A."/>
            <person name="Guo C."/>
            <person name="Argimon S."/>
            <person name="Zhang W."/>
            <person name="Yang X."/>
            <person name="Jeffery I.B."/>
            <person name="Cooney J.C."/>
            <person name="Kagawa T.F."/>
            <person name="Liu W."/>
            <person name="Song Y."/>
            <person name="Salvetti E."/>
            <person name="Wrobel A."/>
            <person name="Rasinkangas P."/>
            <person name="Parkhill J."/>
            <person name="Rea M.C."/>
            <person name="O'Sullivan O."/>
            <person name="Ritari J."/>
            <person name="Douillard F.P."/>
            <person name="Paul Ross R."/>
            <person name="Yang R."/>
            <person name="Briner A.E."/>
            <person name="Felis G.E."/>
            <person name="de Vos W.M."/>
            <person name="Barrangou R."/>
            <person name="Klaenhammer T.R."/>
            <person name="Caufield P.W."/>
            <person name="Cui Y."/>
            <person name="Zhang H."/>
            <person name="O'Toole P.W."/>
        </authorList>
    </citation>
    <scope>NUCLEOTIDE SEQUENCE [LARGE SCALE GENOMIC DNA]</scope>
    <source>
        <strain evidence="3 4">DSM 20253</strain>
    </source>
</reference>
<keyword evidence="2" id="KW-1133">Transmembrane helix</keyword>
<evidence type="ECO:0000313" key="3">
    <source>
        <dbReference type="EMBL" id="KRM94122.1"/>
    </source>
</evidence>
<feature type="transmembrane region" description="Helical" evidence="2">
    <location>
        <begin position="136"/>
        <end position="154"/>
    </location>
</feature>
<dbReference type="PIRSF" id="PIRSF033111">
    <property type="entry name" value="UCP033111"/>
    <property type="match status" value="1"/>
</dbReference>
<keyword evidence="2" id="KW-0812">Transmembrane</keyword>
<dbReference type="STRING" id="1423796.FC24_GL000391"/>
<dbReference type="AlphaFoldDB" id="A0A0R2CS58"/>
<feature type="transmembrane region" description="Helical" evidence="2">
    <location>
        <begin position="174"/>
        <end position="195"/>
    </location>
</feature>
<sequence length="233" mass="26659">MSEQKQGRNAGVQQHKLRQRKPEELTKRNEDYVFRLKKALAETKLSPEKQEEAIEDMIPQLLISQKNGQTARQLFGTVTERVNEIVEGPHKKADAKQNKWLLFMDSSLMIFMVFNFMYGIMFFFSKSTKTQAGQAGILSLLIISLVGGYGIMLMQMNLQPSKDGKRRRPPIWKLLLYLVSFFIIMVGTYTISMLIPGPINANLPVAAYIAIGAVTLALRIYLKRRFHIQNTVF</sequence>
<evidence type="ECO:0000313" key="4">
    <source>
        <dbReference type="Proteomes" id="UP000051638"/>
    </source>
</evidence>
<dbReference type="SUPFAM" id="SSF103473">
    <property type="entry name" value="MFS general substrate transporter"/>
    <property type="match status" value="1"/>
</dbReference>
<feature type="region of interest" description="Disordered" evidence="1">
    <location>
        <begin position="1"/>
        <end position="26"/>
    </location>
</feature>